<gene>
    <name evidence="7" type="ORF">L288_12925</name>
</gene>
<dbReference type="PROSITE" id="PS51296">
    <property type="entry name" value="RIESKE"/>
    <property type="match status" value="1"/>
</dbReference>
<dbReference type="SUPFAM" id="SSF50022">
    <property type="entry name" value="ISP domain"/>
    <property type="match status" value="1"/>
</dbReference>
<dbReference type="PATRIC" id="fig|1329909.3.peg.2496"/>
<comment type="caution">
    <text evidence="7">The sequence shown here is derived from an EMBL/GenBank/DDBJ whole genome shotgun (WGS) entry which is preliminary data.</text>
</comment>
<accession>T0I6R1</accession>
<dbReference type="Pfam" id="PF00355">
    <property type="entry name" value="Rieske"/>
    <property type="match status" value="1"/>
</dbReference>
<dbReference type="Proteomes" id="UP000015525">
    <property type="component" value="Unassembled WGS sequence"/>
</dbReference>
<dbReference type="InterPro" id="IPR044043">
    <property type="entry name" value="VanA_C_cat"/>
</dbReference>
<dbReference type="EMBL" id="ATHO01000110">
    <property type="protein sequence ID" value="EQB05309.1"/>
    <property type="molecule type" value="Genomic_DNA"/>
</dbReference>
<evidence type="ECO:0000256" key="2">
    <source>
        <dbReference type="ARBA" id="ARBA00022723"/>
    </source>
</evidence>
<dbReference type="InterPro" id="IPR036922">
    <property type="entry name" value="Rieske_2Fe-2S_sf"/>
</dbReference>
<dbReference type="Gene3D" id="2.102.10.10">
    <property type="entry name" value="Rieske [2Fe-2S] iron-sulphur domain"/>
    <property type="match status" value="1"/>
</dbReference>
<evidence type="ECO:0000256" key="4">
    <source>
        <dbReference type="ARBA" id="ARBA00023004"/>
    </source>
</evidence>
<dbReference type="InterPro" id="IPR017941">
    <property type="entry name" value="Rieske_2Fe-2S"/>
</dbReference>
<dbReference type="SUPFAM" id="SSF55961">
    <property type="entry name" value="Bet v1-like"/>
    <property type="match status" value="1"/>
</dbReference>
<organism evidence="7 8">
    <name type="scientific">Sphingobium quisquiliarum P25</name>
    <dbReference type="NCBI Taxonomy" id="1329909"/>
    <lineage>
        <taxon>Bacteria</taxon>
        <taxon>Pseudomonadati</taxon>
        <taxon>Pseudomonadota</taxon>
        <taxon>Alphaproteobacteria</taxon>
        <taxon>Sphingomonadales</taxon>
        <taxon>Sphingomonadaceae</taxon>
        <taxon>Sphingobium</taxon>
    </lineage>
</organism>
<keyword evidence="5" id="KW-0411">Iron-sulfur</keyword>
<proteinExistence type="predicted"/>
<dbReference type="GO" id="GO:0051537">
    <property type="term" value="F:2 iron, 2 sulfur cluster binding"/>
    <property type="evidence" value="ECO:0007669"/>
    <property type="project" value="UniProtKB-KW"/>
</dbReference>
<keyword evidence="4" id="KW-0408">Iron</keyword>
<dbReference type="InterPro" id="IPR050584">
    <property type="entry name" value="Cholesterol_7-desaturase"/>
</dbReference>
<evidence type="ECO:0000313" key="7">
    <source>
        <dbReference type="EMBL" id="EQB05309.1"/>
    </source>
</evidence>
<keyword evidence="8" id="KW-1185">Reference proteome</keyword>
<evidence type="ECO:0000256" key="3">
    <source>
        <dbReference type="ARBA" id="ARBA00023002"/>
    </source>
</evidence>
<dbReference type="GO" id="GO:0016491">
    <property type="term" value="F:oxidoreductase activity"/>
    <property type="evidence" value="ECO:0007669"/>
    <property type="project" value="UniProtKB-KW"/>
</dbReference>
<evidence type="ECO:0000259" key="6">
    <source>
        <dbReference type="PROSITE" id="PS51296"/>
    </source>
</evidence>
<dbReference type="PANTHER" id="PTHR21266">
    <property type="entry name" value="IRON-SULFUR DOMAIN CONTAINING PROTEIN"/>
    <property type="match status" value="1"/>
</dbReference>
<keyword evidence="2" id="KW-0479">Metal-binding</keyword>
<dbReference type="GO" id="GO:0046872">
    <property type="term" value="F:metal ion binding"/>
    <property type="evidence" value="ECO:0007669"/>
    <property type="project" value="UniProtKB-KW"/>
</dbReference>
<dbReference type="Pfam" id="PF19112">
    <property type="entry name" value="VanA_C"/>
    <property type="match status" value="1"/>
</dbReference>
<sequence>MMPMELGKHLGDLIECAYHGLVFDRNGACAAAPTSRSVPGCSLTRYPLAETGPLLWIWMGDPDMADSVPLPRTDFVGIGVPGWRVDVAGYFHLKARYTLLVDNLFDLSHLSYIHASIVGDPKNNTLPLEEAAFVEDDGRTFFQRVRDDFSSQDDYHRFLDPRMGERMCAGFQTEMIAPGLIRAGDVHWCGPDRRTAPVGYSNFNHAFTPESEHSTHYWTFLSRNYDTSNDMTSARQVEQNNAVVAQDIDALEAIETALQQGNLPPEISMKQDLGGMRARLRLIQMINREAAAQA</sequence>
<feature type="domain" description="Rieske" evidence="6">
    <location>
        <begin position="1"/>
        <end position="57"/>
    </location>
</feature>
<dbReference type="PANTHER" id="PTHR21266:SF60">
    <property type="entry name" value="3-KETOSTEROID-9-ALPHA-MONOOXYGENASE, OXYGENASE COMPONENT"/>
    <property type="match status" value="1"/>
</dbReference>
<evidence type="ECO:0000313" key="8">
    <source>
        <dbReference type="Proteomes" id="UP000015525"/>
    </source>
</evidence>
<name>T0I6R1_9SPHN</name>
<keyword evidence="3" id="KW-0560">Oxidoreductase</keyword>
<reference evidence="7 8" key="1">
    <citation type="journal article" date="2013" name="Genome Announc.">
        <title>Draft Genome Sequence of Sphingobium quisquiliarum Strain P25T, a Novel Hexachlorocyclohexane (HCH)-Degrading Bacterium Isolated from an HCH Dumpsite.</title>
        <authorList>
            <person name="Kumar Singh A."/>
            <person name="Sangwan N."/>
            <person name="Sharma A."/>
            <person name="Gupta V."/>
            <person name="Khurana J.P."/>
            <person name="Lal R."/>
        </authorList>
    </citation>
    <scope>NUCLEOTIDE SEQUENCE [LARGE SCALE GENOMIC DNA]</scope>
    <source>
        <strain evidence="7 8">P25</strain>
    </source>
</reference>
<protein>
    <recommendedName>
        <fullName evidence="6">Rieske domain-containing protein</fullName>
    </recommendedName>
</protein>
<dbReference type="AlphaFoldDB" id="T0I6R1"/>
<dbReference type="Gene3D" id="3.90.380.10">
    <property type="entry name" value="Naphthalene 1,2-dioxygenase Alpha Subunit, Chain A, domain 1"/>
    <property type="match status" value="1"/>
</dbReference>
<keyword evidence="1" id="KW-0001">2Fe-2S</keyword>
<evidence type="ECO:0000256" key="5">
    <source>
        <dbReference type="ARBA" id="ARBA00023014"/>
    </source>
</evidence>
<evidence type="ECO:0000256" key="1">
    <source>
        <dbReference type="ARBA" id="ARBA00022714"/>
    </source>
</evidence>